<dbReference type="GO" id="GO:0000155">
    <property type="term" value="F:phosphorelay sensor kinase activity"/>
    <property type="evidence" value="ECO:0007669"/>
    <property type="project" value="InterPro"/>
</dbReference>
<dbReference type="STRING" id="1178516.AWR27_02665"/>
<dbReference type="SMART" id="SM00388">
    <property type="entry name" value="HisKA"/>
    <property type="match status" value="1"/>
</dbReference>
<evidence type="ECO:0000313" key="8">
    <source>
        <dbReference type="Proteomes" id="UP000187941"/>
    </source>
</evidence>
<dbReference type="InterPro" id="IPR036890">
    <property type="entry name" value="HATPase_C_sf"/>
</dbReference>
<reference evidence="7 8" key="1">
    <citation type="submission" date="2016-01" db="EMBL/GenBank/DDBJ databases">
        <authorList>
            <person name="Oliw E.H."/>
        </authorList>
    </citation>
    <scope>NUCLEOTIDE SEQUENCE [LARGE SCALE GENOMIC DNA]</scope>
    <source>
        <strain evidence="7 8">DY10</strain>
    </source>
</reference>
<dbReference type="InterPro" id="IPR036097">
    <property type="entry name" value="HisK_dim/P_sf"/>
</dbReference>
<dbReference type="InterPro" id="IPR003661">
    <property type="entry name" value="HisK_dim/P_dom"/>
</dbReference>
<feature type="domain" description="Histidine kinase" evidence="6">
    <location>
        <begin position="277"/>
        <end position="503"/>
    </location>
</feature>
<evidence type="ECO:0000256" key="3">
    <source>
        <dbReference type="ARBA" id="ARBA00022553"/>
    </source>
</evidence>
<dbReference type="CDD" id="cd00082">
    <property type="entry name" value="HisKA"/>
    <property type="match status" value="1"/>
</dbReference>
<dbReference type="Pfam" id="PF00512">
    <property type="entry name" value="HisKA"/>
    <property type="match status" value="1"/>
</dbReference>
<dbReference type="Pfam" id="PF08448">
    <property type="entry name" value="PAS_4"/>
    <property type="match status" value="2"/>
</dbReference>
<dbReference type="AlphaFoldDB" id="A0A1P9WSH2"/>
<evidence type="ECO:0000313" key="7">
    <source>
        <dbReference type="EMBL" id="AQG78335.1"/>
    </source>
</evidence>
<dbReference type="Pfam" id="PF02518">
    <property type="entry name" value="HATPase_c"/>
    <property type="match status" value="1"/>
</dbReference>
<dbReference type="EC" id="2.7.13.3" evidence="2"/>
<keyword evidence="8" id="KW-1185">Reference proteome</keyword>
<dbReference type="InterPro" id="IPR035965">
    <property type="entry name" value="PAS-like_dom_sf"/>
</dbReference>
<evidence type="ECO:0000256" key="5">
    <source>
        <dbReference type="ARBA" id="ARBA00022777"/>
    </source>
</evidence>
<dbReference type="PANTHER" id="PTHR43304">
    <property type="entry name" value="PHYTOCHROME-LIKE PROTEIN CPH1"/>
    <property type="match status" value="1"/>
</dbReference>
<evidence type="ECO:0000256" key="2">
    <source>
        <dbReference type="ARBA" id="ARBA00012438"/>
    </source>
</evidence>
<accession>A0A1P9WSH2</accession>
<evidence type="ECO:0000256" key="1">
    <source>
        <dbReference type="ARBA" id="ARBA00000085"/>
    </source>
</evidence>
<evidence type="ECO:0000259" key="6">
    <source>
        <dbReference type="PROSITE" id="PS50109"/>
    </source>
</evidence>
<keyword evidence="4" id="KW-0808">Transferase</keyword>
<dbReference type="SUPFAM" id="SSF47384">
    <property type="entry name" value="Homodimeric domain of signal transducing histidine kinase"/>
    <property type="match status" value="1"/>
</dbReference>
<comment type="catalytic activity">
    <reaction evidence="1">
        <text>ATP + protein L-histidine = ADP + protein N-phospho-L-histidine.</text>
        <dbReference type="EC" id="2.7.13.3"/>
    </reaction>
</comment>
<dbReference type="Gene3D" id="1.10.287.130">
    <property type="match status" value="1"/>
</dbReference>
<dbReference type="PROSITE" id="PS50109">
    <property type="entry name" value="HIS_KIN"/>
    <property type="match status" value="1"/>
</dbReference>
<gene>
    <name evidence="7" type="ORF">AWR27_02665</name>
</gene>
<dbReference type="KEGG" id="smon:AWR27_02665"/>
<dbReference type="Proteomes" id="UP000187941">
    <property type="component" value="Chromosome"/>
</dbReference>
<proteinExistence type="predicted"/>
<dbReference type="InterPro" id="IPR052162">
    <property type="entry name" value="Sensor_kinase/Photoreceptor"/>
</dbReference>
<name>A0A1P9WSH2_9BACT</name>
<dbReference type="SUPFAM" id="SSF55785">
    <property type="entry name" value="PYP-like sensor domain (PAS domain)"/>
    <property type="match status" value="2"/>
</dbReference>
<dbReference type="PRINTS" id="PR00344">
    <property type="entry name" value="BCTRLSENSOR"/>
</dbReference>
<organism evidence="7 8">
    <name type="scientific">Spirosoma montaniterrae</name>
    <dbReference type="NCBI Taxonomy" id="1178516"/>
    <lineage>
        <taxon>Bacteria</taxon>
        <taxon>Pseudomonadati</taxon>
        <taxon>Bacteroidota</taxon>
        <taxon>Cytophagia</taxon>
        <taxon>Cytophagales</taxon>
        <taxon>Cytophagaceae</taxon>
        <taxon>Spirosoma</taxon>
    </lineage>
</organism>
<dbReference type="InterPro" id="IPR003594">
    <property type="entry name" value="HATPase_dom"/>
</dbReference>
<dbReference type="PANTHER" id="PTHR43304:SF1">
    <property type="entry name" value="PAC DOMAIN-CONTAINING PROTEIN"/>
    <property type="match status" value="1"/>
</dbReference>
<keyword evidence="5" id="KW-0418">Kinase</keyword>
<dbReference type="SMART" id="SM00387">
    <property type="entry name" value="HATPase_c"/>
    <property type="match status" value="1"/>
</dbReference>
<dbReference type="InterPro" id="IPR004358">
    <property type="entry name" value="Sig_transdc_His_kin-like_C"/>
</dbReference>
<protein>
    <recommendedName>
        <fullName evidence="2">histidine kinase</fullName>
        <ecNumber evidence="2">2.7.13.3</ecNumber>
    </recommendedName>
</protein>
<evidence type="ECO:0000256" key="4">
    <source>
        <dbReference type="ARBA" id="ARBA00022679"/>
    </source>
</evidence>
<keyword evidence="3" id="KW-0597">Phosphoprotein</keyword>
<dbReference type="InterPro" id="IPR005467">
    <property type="entry name" value="His_kinase_dom"/>
</dbReference>
<dbReference type="Gene3D" id="3.30.450.20">
    <property type="entry name" value="PAS domain"/>
    <property type="match status" value="2"/>
</dbReference>
<sequence length="503" mass="56582">MQAILDNTPTGIAVMESVREPDSVARKGRIVDFRFTHLNYDAGRITRRDRHQLIGQRYSEAWPEARTNGVLDWHIRVAETGEPAKINGVNLVVDGYDGWFNIRIRPFGDGVIATFIDVTALKQAELANQRQAALLRSVLDSSANPIIAFSAVRDGATNKIVDFRYEAQNEANRRNVNRTDEEVIGHTMLEHFPQVVSAGLFDRYVTVVETGESVRFEQECNYDGLNGWFEISVAKWGDGIVLTLVDITDSRAYQQQIERANRDLLYANDNLRQFSYVASHDLQEPLRKIMAFGDLLQEQFGPQLGNVGQNMIGRMQSAAGRMSNLLKDVLAYSRISTHSEPFCAVSLNELMTDLRDELQHELQKTNAHLIINDLPSVPGNYVQLHQLFVNLLLNALKFRKNDRPLTITITSQAVAGAALPAALNPTMTYYEICVADNGIGFDNKYADQIFRVFQRLHNRQHYDGTGVGLAICKRVVENHHGCIIATAQPSEGAIFRVYLPKHE</sequence>
<dbReference type="EMBL" id="CP014263">
    <property type="protein sequence ID" value="AQG78335.1"/>
    <property type="molecule type" value="Genomic_DNA"/>
</dbReference>
<dbReference type="InterPro" id="IPR013656">
    <property type="entry name" value="PAS_4"/>
</dbReference>
<dbReference type="Gene3D" id="3.30.565.10">
    <property type="entry name" value="Histidine kinase-like ATPase, C-terminal domain"/>
    <property type="match status" value="1"/>
</dbReference>
<dbReference type="SUPFAM" id="SSF55874">
    <property type="entry name" value="ATPase domain of HSP90 chaperone/DNA topoisomerase II/histidine kinase"/>
    <property type="match status" value="1"/>
</dbReference>